<evidence type="ECO:0000259" key="1">
    <source>
        <dbReference type="Pfam" id="PF07992"/>
    </source>
</evidence>
<dbReference type="Gene3D" id="3.50.50.60">
    <property type="entry name" value="FAD/NAD(P)-binding domain"/>
    <property type="match status" value="1"/>
</dbReference>
<dbReference type="InterPro" id="IPR036188">
    <property type="entry name" value="FAD/NAD-bd_sf"/>
</dbReference>
<dbReference type="Proteomes" id="UP000184611">
    <property type="component" value="Unassembled WGS sequence"/>
</dbReference>
<dbReference type="OrthoDB" id="1199853at2"/>
<dbReference type="AlphaFoldDB" id="A0A1M7ZV00"/>
<reference evidence="3" key="1">
    <citation type="submission" date="2016-12" db="EMBL/GenBank/DDBJ databases">
        <authorList>
            <person name="Varghese N."/>
            <person name="Submissions S."/>
        </authorList>
    </citation>
    <scope>NUCLEOTIDE SEQUENCE [LARGE SCALE GENOMIC DNA]</scope>
    <source>
        <strain evidence="3">DSM 18830</strain>
    </source>
</reference>
<evidence type="ECO:0000313" key="2">
    <source>
        <dbReference type="EMBL" id="SHO72698.1"/>
    </source>
</evidence>
<dbReference type="EMBL" id="FRYK01000001">
    <property type="protein sequence ID" value="SHO72698.1"/>
    <property type="molecule type" value="Genomic_DNA"/>
</dbReference>
<feature type="domain" description="FAD/NAD(P)-binding" evidence="1">
    <location>
        <begin position="3"/>
        <end position="152"/>
    </location>
</feature>
<gene>
    <name evidence="2" type="ORF">SAMN05443547_1036</name>
</gene>
<organism evidence="2 3">
    <name type="scientific">Flavobacterium cucumis</name>
    <dbReference type="NCBI Taxonomy" id="416016"/>
    <lineage>
        <taxon>Bacteria</taxon>
        <taxon>Pseudomonadati</taxon>
        <taxon>Bacteroidota</taxon>
        <taxon>Flavobacteriia</taxon>
        <taxon>Flavobacteriales</taxon>
        <taxon>Flavobacteriaceae</taxon>
        <taxon>Flavobacterium</taxon>
    </lineage>
</organism>
<dbReference type="STRING" id="416016.SAMN05443547_1036"/>
<proteinExistence type="predicted"/>
<dbReference type="InterPro" id="IPR023753">
    <property type="entry name" value="FAD/NAD-binding_dom"/>
</dbReference>
<dbReference type="PRINTS" id="PR00469">
    <property type="entry name" value="PNDRDTASEII"/>
</dbReference>
<dbReference type="RefSeq" id="WP_073582023.1">
    <property type="nucleotide sequence ID" value="NZ_CBCSEA010000002.1"/>
</dbReference>
<name>A0A1M7ZV00_9FLAO</name>
<dbReference type="Pfam" id="PF07992">
    <property type="entry name" value="Pyr_redox_2"/>
    <property type="match status" value="1"/>
</dbReference>
<accession>A0A1M7ZV00</accession>
<dbReference type="SUPFAM" id="SSF51905">
    <property type="entry name" value="FAD/NAD(P)-binding domain"/>
    <property type="match status" value="1"/>
</dbReference>
<protein>
    <submittedName>
        <fullName evidence="2">Pyridine nucleotide-disulphide oxidoreductase</fullName>
    </submittedName>
</protein>
<dbReference type="GO" id="GO:0016491">
    <property type="term" value="F:oxidoreductase activity"/>
    <property type="evidence" value="ECO:0007669"/>
    <property type="project" value="InterPro"/>
</dbReference>
<sequence>MLDVLIIGAGVSGVSCALILGSAQNKPFAIDKKIAIVAHQKASSLQNAIFNNAYGIPAGKLGSELLEESLEHLTNLYPHVQQIHGKKVLSISGEAGNFTITTNKSSLQAKIVVIAIGAGNPFTIEGLESFVMPHQKAAPEKNRIQLKNTDHLVTEGIYAAGVLAGHRSQLSIAAGSGASVATDILTLWNNGNPVQVHDALGK</sequence>
<evidence type="ECO:0000313" key="3">
    <source>
        <dbReference type="Proteomes" id="UP000184611"/>
    </source>
</evidence>
<keyword evidence="3" id="KW-1185">Reference proteome</keyword>